<comment type="caution">
    <text evidence="2">The sequence shown here is derived from an EMBL/GenBank/DDBJ whole genome shotgun (WGS) entry which is preliminary data.</text>
</comment>
<proteinExistence type="predicted"/>
<reference evidence="2" key="1">
    <citation type="submission" date="2020-02" db="EMBL/GenBank/DDBJ databases">
        <authorList>
            <person name="Palmer J.M."/>
        </authorList>
    </citation>
    <scope>NUCLEOTIDE SEQUENCE</scope>
    <source>
        <strain evidence="2">EPUS1.4</strain>
        <tissue evidence="2">Thallus</tissue>
    </source>
</reference>
<evidence type="ECO:0000313" key="2">
    <source>
        <dbReference type="EMBL" id="KAF7513888.1"/>
    </source>
</evidence>
<protein>
    <recommendedName>
        <fullName evidence="4">Protein kinase domain-containing protein</fullName>
    </recommendedName>
</protein>
<evidence type="ECO:0008006" key="4">
    <source>
        <dbReference type="Google" id="ProtNLM"/>
    </source>
</evidence>
<dbReference type="Proteomes" id="UP000606974">
    <property type="component" value="Unassembled WGS sequence"/>
</dbReference>
<dbReference type="EMBL" id="JAACFV010000003">
    <property type="protein sequence ID" value="KAF7513888.1"/>
    <property type="molecule type" value="Genomic_DNA"/>
</dbReference>
<name>A0A8H7ARH1_9EURO</name>
<accession>A0A8H7ARH1</accession>
<feature type="region of interest" description="Disordered" evidence="1">
    <location>
        <begin position="95"/>
        <end position="126"/>
    </location>
</feature>
<sequence length="126" mass="13960">MGQIEQQVVKHSGTDRMDDAPEENWVAAISPIDGSGRASTGKKFTDTINSLKQFLNLLGLLHRDMSPLSLIVVVGKVALIGGYWKKYDRDTLKGGRLTGDNGVRTEERNKGRLPPTRSMEYNKCRG</sequence>
<keyword evidence="3" id="KW-1185">Reference proteome</keyword>
<evidence type="ECO:0000256" key="1">
    <source>
        <dbReference type="SAM" id="MobiDB-lite"/>
    </source>
</evidence>
<organism evidence="2 3">
    <name type="scientific">Endocarpon pusillum</name>
    <dbReference type="NCBI Taxonomy" id="364733"/>
    <lineage>
        <taxon>Eukaryota</taxon>
        <taxon>Fungi</taxon>
        <taxon>Dikarya</taxon>
        <taxon>Ascomycota</taxon>
        <taxon>Pezizomycotina</taxon>
        <taxon>Eurotiomycetes</taxon>
        <taxon>Chaetothyriomycetidae</taxon>
        <taxon>Verrucariales</taxon>
        <taxon>Verrucariaceae</taxon>
        <taxon>Endocarpon</taxon>
    </lineage>
</organism>
<gene>
    <name evidence="2" type="ORF">GJ744_006502</name>
</gene>
<dbReference type="AlphaFoldDB" id="A0A8H7ARH1"/>
<evidence type="ECO:0000313" key="3">
    <source>
        <dbReference type="Proteomes" id="UP000606974"/>
    </source>
</evidence>